<organism evidence="4 5">
    <name type="scientific">Candidatus Yanofskybacteria bacterium RIFCSPHIGHO2_02_FULL_38_22b</name>
    <dbReference type="NCBI Taxonomy" id="1802673"/>
    <lineage>
        <taxon>Bacteria</taxon>
        <taxon>Candidatus Yanofskyibacteriota</taxon>
    </lineage>
</organism>
<dbReference type="InterPro" id="IPR011006">
    <property type="entry name" value="CheY-like_superfamily"/>
</dbReference>
<dbReference type="Pfam" id="PF00072">
    <property type="entry name" value="Response_reg"/>
    <property type="match status" value="1"/>
</dbReference>
<feature type="domain" description="Response regulatory" evidence="3">
    <location>
        <begin position="14"/>
        <end position="136"/>
    </location>
</feature>
<dbReference type="PROSITE" id="PS50110">
    <property type="entry name" value="RESPONSE_REGULATORY"/>
    <property type="match status" value="1"/>
</dbReference>
<dbReference type="Gene3D" id="3.40.50.2300">
    <property type="match status" value="1"/>
</dbReference>
<evidence type="ECO:0000256" key="1">
    <source>
        <dbReference type="ARBA" id="ARBA00022553"/>
    </source>
</evidence>
<feature type="modified residue" description="4-aspartylphosphate" evidence="2">
    <location>
        <position position="63"/>
    </location>
</feature>
<evidence type="ECO:0000259" key="3">
    <source>
        <dbReference type="PROSITE" id="PS50110"/>
    </source>
</evidence>
<evidence type="ECO:0000256" key="2">
    <source>
        <dbReference type="PROSITE-ProRule" id="PRU00169"/>
    </source>
</evidence>
<accession>A0A1F8EZI0</accession>
<dbReference type="GO" id="GO:0000160">
    <property type="term" value="P:phosphorelay signal transduction system"/>
    <property type="evidence" value="ECO:0007669"/>
    <property type="project" value="InterPro"/>
</dbReference>
<dbReference type="EMBL" id="MGJN01000020">
    <property type="protein sequence ID" value="OGN06277.1"/>
    <property type="molecule type" value="Genomic_DNA"/>
</dbReference>
<dbReference type="InterPro" id="IPR050595">
    <property type="entry name" value="Bact_response_regulator"/>
</dbReference>
<proteinExistence type="predicted"/>
<dbReference type="PANTHER" id="PTHR44591:SF23">
    <property type="entry name" value="CHEY SUBFAMILY"/>
    <property type="match status" value="1"/>
</dbReference>
<evidence type="ECO:0000313" key="4">
    <source>
        <dbReference type="EMBL" id="OGN06277.1"/>
    </source>
</evidence>
<sequence length="138" mass="15364">MVLYHYNMADSQKLILIIDDDPDFREIMATKLKSSGFKVEQASDGMSGLEIVKKIKPDLVLLDVRMPRMSGVQTLAKIKSNPDISGLKVIFLTNLGEIEQEDAWVDDRFAKDAGALGHIKKTDDLDKIVGRVSQELSS</sequence>
<evidence type="ECO:0000313" key="5">
    <source>
        <dbReference type="Proteomes" id="UP000176834"/>
    </source>
</evidence>
<dbReference type="Proteomes" id="UP000176834">
    <property type="component" value="Unassembled WGS sequence"/>
</dbReference>
<dbReference type="AlphaFoldDB" id="A0A1F8EZI0"/>
<dbReference type="SUPFAM" id="SSF52172">
    <property type="entry name" value="CheY-like"/>
    <property type="match status" value="1"/>
</dbReference>
<dbReference type="SMART" id="SM00448">
    <property type="entry name" value="REC"/>
    <property type="match status" value="1"/>
</dbReference>
<keyword evidence="1 2" id="KW-0597">Phosphoprotein</keyword>
<protein>
    <recommendedName>
        <fullName evidence="3">Response regulatory domain-containing protein</fullName>
    </recommendedName>
</protein>
<dbReference type="InterPro" id="IPR001789">
    <property type="entry name" value="Sig_transdc_resp-reg_receiver"/>
</dbReference>
<comment type="caution">
    <text evidence="4">The sequence shown here is derived from an EMBL/GenBank/DDBJ whole genome shotgun (WGS) entry which is preliminary data.</text>
</comment>
<gene>
    <name evidence="4" type="ORF">A3B86_04120</name>
</gene>
<dbReference type="PANTHER" id="PTHR44591">
    <property type="entry name" value="STRESS RESPONSE REGULATOR PROTEIN 1"/>
    <property type="match status" value="1"/>
</dbReference>
<name>A0A1F8EZI0_9BACT</name>
<reference evidence="4 5" key="1">
    <citation type="journal article" date="2016" name="Nat. Commun.">
        <title>Thousands of microbial genomes shed light on interconnected biogeochemical processes in an aquifer system.</title>
        <authorList>
            <person name="Anantharaman K."/>
            <person name="Brown C.T."/>
            <person name="Hug L.A."/>
            <person name="Sharon I."/>
            <person name="Castelle C.J."/>
            <person name="Probst A.J."/>
            <person name="Thomas B.C."/>
            <person name="Singh A."/>
            <person name="Wilkins M.J."/>
            <person name="Karaoz U."/>
            <person name="Brodie E.L."/>
            <person name="Williams K.H."/>
            <person name="Hubbard S.S."/>
            <person name="Banfield J.F."/>
        </authorList>
    </citation>
    <scope>NUCLEOTIDE SEQUENCE [LARGE SCALE GENOMIC DNA]</scope>
</reference>